<feature type="region of interest" description="Disordered" evidence="1">
    <location>
        <begin position="74"/>
        <end position="143"/>
    </location>
</feature>
<organism evidence="2 3">
    <name type="scientific">Sanghuangporus baumii</name>
    <name type="common">Phellinus baumii</name>
    <dbReference type="NCBI Taxonomy" id="108892"/>
    <lineage>
        <taxon>Eukaryota</taxon>
        <taxon>Fungi</taxon>
        <taxon>Dikarya</taxon>
        <taxon>Basidiomycota</taxon>
        <taxon>Agaricomycotina</taxon>
        <taxon>Agaricomycetes</taxon>
        <taxon>Hymenochaetales</taxon>
        <taxon>Hymenochaetaceae</taxon>
        <taxon>Sanghuangporus</taxon>
    </lineage>
</organism>
<evidence type="ECO:0000256" key="1">
    <source>
        <dbReference type="SAM" id="MobiDB-lite"/>
    </source>
</evidence>
<reference evidence="2" key="1">
    <citation type="submission" date="2016-06" db="EMBL/GenBank/DDBJ databases">
        <title>Draft Genome sequence of the fungus Inonotus baumii.</title>
        <authorList>
            <person name="Zhu H."/>
            <person name="Lin W."/>
        </authorList>
    </citation>
    <scope>NUCLEOTIDE SEQUENCE</scope>
    <source>
        <strain evidence="2">821</strain>
    </source>
</reference>
<evidence type="ECO:0000313" key="3">
    <source>
        <dbReference type="Proteomes" id="UP000757232"/>
    </source>
</evidence>
<dbReference type="AlphaFoldDB" id="A0A9Q5HXF2"/>
<proteinExistence type="predicted"/>
<keyword evidence="3" id="KW-1185">Reference proteome</keyword>
<protein>
    <submittedName>
        <fullName evidence="2">Uncharacterized protein</fullName>
    </submittedName>
</protein>
<dbReference type="Proteomes" id="UP000757232">
    <property type="component" value="Unassembled WGS sequence"/>
</dbReference>
<gene>
    <name evidence="2" type="ORF">A7U60_g5407</name>
</gene>
<feature type="compositionally biased region" description="Basic and acidic residues" evidence="1">
    <location>
        <begin position="103"/>
        <end position="113"/>
    </location>
</feature>
<dbReference type="EMBL" id="LNZH02000191">
    <property type="protein sequence ID" value="OCB87502.1"/>
    <property type="molecule type" value="Genomic_DNA"/>
</dbReference>
<name>A0A9Q5HXF2_SANBA</name>
<sequence length="143" mass="16340">MHHRPRNLNYYKNKRLPAMTAHGRPSYHAAATPLARSALFEDDDRTVSSQISSHPDIVVVNEDGERVYDSRETLARGQPPHIQSQYVTEVSYPSRPDSNYVDEYGRPVDRPHSPEYPWGTGTSSTESDESYEGSRRHSRIFHA</sequence>
<evidence type="ECO:0000313" key="2">
    <source>
        <dbReference type="EMBL" id="OCB87502.1"/>
    </source>
</evidence>
<comment type="caution">
    <text evidence="2">The sequence shown here is derived from an EMBL/GenBank/DDBJ whole genome shotgun (WGS) entry which is preliminary data.</text>
</comment>
<accession>A0A9Q5HXF2</accession>